<organism evidence="1 2">
    <name type="scientific">Cichorium intybus</name>
    <name type="common">Chicory</name>
    <dbReference type="NCBI Taxonomy" id="13427"/>
    <lineage>
        <taxon>Eukaryota</taxon>
        <taxon>Viridiplantae</taxon>
        <taxon>Streptophyta</taxon>
        <taxon>Embryophyta</taxon>
        <taxon>Tracheophyta</taxon>
        <taxon>Spermatophyta</taxon>
        <taxon>Magnoliopsida</taxon>
        <taxon>eudicotyledons</taxon>
        <taxon>Gunneridae</taxon>
        <taxon>Pentapetalae</taxon>
        <taxon>asterids</taxon>
        <taxon>campanulids</taxon>
        <taxon>Asterales</taxon>
        <taxon>Asteraceae</taxon>
        <taxon>Cichorioideae</taxon>
        <taxon>Cichorieae</taxon>
        <taxon>Cichoriinae</taxon>
        <taxon>Cichorium</taxon>
    </lineage>
</organism>
<reference evidence="1 2" key="2">
    <citation type="journal article" date="2022" name="Mol. Ecol. Resour.">
        <title>The genomes of chicory, endive, great burdock and yacon provide insights into Asteraceae paleo-polyploidization history and plant inulin production.</title>
        <authorList>
            <person name="Fan W."/>
            <person name="Wang S."/>
            <person name="Wang H."/>
            <person name="Wang A."/>
            <person name="Jiang F."/>
            <person name="Liu H."/>
            <person name="Zhao H."/>
            <person name="Xu D."/>
            <person name="Zhang Y."/>
        </authorList>
    </citation>
    <scope>NUCLEOTIDE SEQUENCE [LARGE SCALE GENOMIC DNA]</scope>
    <source>
        <strain evidence="2">cv. Punajuju</strain>
        <tissue evidence="1">Leaves</tissue>
    </source>
</reference>
<comment type="caution">
    <text evidence="1">The sequence shown here is derived from an EMBL/GenBank/DDBJ whole genome shotgun (WGS) entry which is preliminary data.</text>
</comment>
<gene>
    <name evidence="1" type="ORF">L2E82_44110</name>
</gene>
<name>A0ACB8ZPP8_CICIN</name>
<keyword evidence="2" id="KW-1185">Reference proteome</keyword>
<proteinExistence type="predicted"/>
<evidence type="ECO:0000313" key="1">
    <source>
        <dbReference type="EMBL" id="KAI3699679.1"/>
    </source>
</evidence>
<protein>
    <submittedName>
        <fullName evidence="1">Uncharacterized protein</fullName>
    </submittedName>
</protein>
<dbReference type="Proteomes" id="UP001055811">
    <property type="component" value="Linkage Group LG08"/>
</dbReference>
<evidence type="ECO:0000313" key="2">
    <source>
        <dbReference type="Proteomes" id="UP001055811"/>
    </source>
</evidence>
<accession>A0ACB8ZPP8</accession>
<sequence>MALRSNNFVYFICFIFLPSIILILINHCDGSPSLWGQYANQCNGTIGECPLLVEENEEFLMDTEELARIAAKKRVLLSQDRKNPGCDKKCQGAYNAGNRPCTNANYCGRG</sequence>
<reference evidence="2" key="1">
    <citation type="journal article" date="2022" name="Mol. Ecol. Resour.">
        <title>The genomes of chicory, endive, great burdock and yacon provide insights into Asteraceae palaeo-polyploidization history and plant inulin production.</title>
        <authorList>
            <person name="Fan W."/>
            <person name="Wang S."/>
            <person name="Wang H."/>
            <person name="Wang A."/>
            <person name="Jiang F."/>
            <person name="Liu H."/>
            <person name="Zhao H."/>
            <person name="Xu D."/>
            <person name="Zhang Y."/>
        </authorList>
    </citation>
    <scope>NUCLEOTIDE SEQUENCE [LARGE SCALE GENOMIC DNA]</scope>
    <source>
        <strain evidence="2">cv. Punajuju</strain>
    </source>
</reference>
<dbReference type="EMBL" id="CM042016">
    <property type="protein sequence ID" value="KAI3699679.1"/>
    <property type="molecule type" value="Genomic_DNA"/>
</dbReference>